<evidence type="ECO:0000313" key="2">
    <source>
        <dbReference type="Proteomes" id="UP000587527"/>
    </source>
</evidence>
<dbReference type="AlphaFoldDB" id="A0A841C037"/>
<evidence type="ECO:0008006" key="3">
    <source>
        <dbReference type="Google" id="ProtNLM"/>
    </source>
</evidence>
<gene>
    <name evidence="1" type="ORF">F4553_006542</name>
</gene>
<dbReference type="EMBL" id="JACHMN010000003">
    <property type="protein sequence ID" value="MBB5873108.1"/>
    <property type="molecule type" value="Genomic_DNA"/>
</dbReference>
<dbReference type="PANTHER" id="PTHR17985">
    <property type="entry name" value="SER/THR-RICH PROTEIN T10 IN DGCR REGION"/>
    <property type="match status" value="1"/>
</dbReference>
<name>A0A841C037_9ACTN</name>
<organism evidence="1 2">
    <name type="scientific">Allocatelliglobosispora scoriae</name>
    <dbReference type="NCBI Taxonomy" id="643052"/>
    <lineage>
        <taxon>Bacteria</taxon>
        <taxon>Bacillati</taxon>
        <taxon>Actinomycetota</taxon>
        <taxon>Actinomycetes</taxon>
        <taxon>Micromonosporales</taxon>
        <taxon>Micromonosporaceae</taxon>
        <taxon>Allocatelliglobosispora</taxon>
    </lineage>
</organism>
<dbReference type="InterPro" id="IPR008551">
    <property type="entry name" value="TANGO2"/>
</dbReference>
<comment type="caution">
    <text evidence="1">The sequence shown here is derived from an EMBL/GenBank/DDBJ whole genome shotgun (WGS) entry which is preliminary data.</text>
</comment>
<evidence type="ECO:0000313" key="1">
    <source>
        <dbReference type="EMBL" id="MBB5873108.1"/>
    </source>
</evidence>
<sequence length="253" mass="26831">MCIVVASIEPEAEFPLLVLAIRDEMLDRPWLPPAEHWPDRPGVLGGRDLLSGGTWLAVDPAAPRIACVLNSHSGAPGSGRLSRGSLPLTAVAGEPLPRDLSGFAPFYLLDLPLPGDGVANDSGARLVGWNGTEITQISISPGTTIVANAGLDPTQPRVERLRALLARASRPEPQPDQPPERAWRSWLDLLALPDLDPAGPAAIVRRLTVAEDRPYGSNSISLLAASSTHLRYDFITVVDPPLPLTGAVTVLAV</sequence>
<reference evidence="1 2" key="1">
    <citation type="submission" date="2020-08" db="EMBL/GenBank/DDBJ databases">
        <title>Sequencing the genomes of 1000 actinobacteria strains.</title>
        <authorList>
            <person name="Klenk H.-P."/>
        </authorList>
    </citation>
    <scope>NUCLEOTIDE SEQUENCE [LARGE SCALE GENOMIC DNA]</scope>
    <source>
        <strain evidence="1 2">DSM 45362</strain>
    </source>
</reference>
<accession>A0A841C037</accession>
<dbReference type="Proteomes" id="UP000587527">
    <property type="component" value="Unassembled WGS sequence"/>
</dbReference>
<proteinExistence type="predicted"/>
<keyword evidence="2" id="KW-1185">Reference proteome</keyword>
<dbReference type="Pfam" id="PF05742">
    <property type="entry name" value="TANGO2"/>
    <property type="match status" value="1"/>
</dbReference>
<protein>
    <recommendedName>
        <fullName evidence="3">NRDE family protein</fullName>
    </recommendedName>
</protein>
<dbReference type="PANTHER" id="PTHR17985:SF8">
    <property type="entry name" value="TRANSPORT AND GOLGI ORGANIZATION PROTEIN 2 HOMOLOG"/>
    <property type="match status" value="1"/>
</dbReference>
<dbReference type="RefSeq" id="WP_184843775.1">
    <property type="nucleotide sequence ID" value="NZ_JACHMN010000003.1"/>
</dbReference>